<keyword evidence="2" id="KW-0472">Membrane</keyword>
<name>A0A8S5SW95_9CAUD</name>
<keyword evidence="2" id="KW-1133">Transmembrane helix</keyword>
<dbReference type="Pfam" id="PF16079">
    <property type="entry name" value="Phage_holin_5_2"/>
    <property type="match status" value="1"/>
</dbReference>
<organism evidence="3">
    <name type="scientific">Myoviridae sp. ctBTH15</name>
    <dbReference type="NCBI Taxonomy" id="2827666"/>
    <lineage>
        <taxon>Viruses</taxon>
        <taxon>Duplodnaviria</taxon>
        <taxon>Heunggongvirae</taxon>
        <taxon>Uroviricota</taxon>
        <taxon>Caudoviricetes</taxon>
    </lineage>
</organism>
<evidence type="ECO:0000256" key="2">
    <source>
        <dbReference type="SAM" id="Phobius"/>
    </source>
</evidence>
<dbReference type="EMBL" id="BK032685">
    <property type="protein sequence ID" value="DAF55043.1"/>
    <property type="molecule type" value="Genomic_DNA"/>
</dbReference>
<feature type="transmembrane region" description="Helical" evidence="2">
    <location>
        <begin position="9"/>
        <end position="29"/>
    </location>
</feature>
<sequence length="117" mass="12766">MDINFISDFFVPCIVALSLCVGYVMRNFLPTDNKWIPLALLIIGAISGVIVSGFNYSGIVSGAVSGLAAVGLNQAFKQALGLNVRPDIEMTDDEVQEHELNEEEDEEEDSDDQQAEE</sequence>
<evidence type="ECO:0000313" key="3">
    <source>
        <dbReference type="EMBL" id="DAF55043.1"/>
    </source>
</evidence>
<protein>
    <submittedName>
        <fullName evidence="3">Holin</fullName>
    </submittedName>
</protein>
<reference evidence="3" key="1">
    <citation type="journal article" date="2021" name="Proc. Natl. Acad. Sci. U.S.A.">
        <title>A Catalog of Tens of Thousands of Viruses from Human Metagenomes Reveals Hidden Associations with Chronic Diseases.</title>
        <authorList>
            <person name="Tisza M.J."/>
            <person name="Buck C.B."/>
        </authorList>
    </citation>
    <scope>NUCLEOTIDE SEQUENCE</scope>
    <source>
        <strain evidence="3">CtBTH15</strain>
    </source>
</reference>
<evidence type="ECO:0000256" key="1">
    <source>
        <dbReference type="SAM" id="MobiDB-lite"/>
    </source>
</evidence>
<proteinExistence type="predicted"/>
<feature type="transmembrane region" description="Helical" evidence="2">
    <location>
        <begin position="35"/>
        <end position="56"/>
    </location>
</feature>
<accession>A0A8S5SW95</accession>
<feature type="region of interest" description="Disordered" evidence="1">
    <location>
        <begin position="91"/>
        <end position="117"/>
    </location>
</feature>
<keyword evidence="2" id="KW-0812">Transmembrane</keyword>
<dbReference type="InterPro" id="IPR032111">
    <property type="entry name" value="Clostridium_phage_holin"/>
</dbReference>